<dbReference type="OrthoDB" id="9451547at2759"/>
<sequence length="433" mass="48292">MPDPDIAHGWISSPDGRGTLDVIWSCTFTIVLCSWSVLCLNIPRRGKGYWKTLGHKSVWVIFTIVFPEVVTALAAEQWSSARQSVADFKKSRFVQQDCMWSIKHAFFADMGGFMLREPPPNTSPAPRFKDIPIDAVQILWLAEKGYINWPNISEEQIRDKNKADGFARLLTVIQIVWFGVSCLGRAAQKLAISSLELGTIAYVFCTIPTFFFWSNKPLDAETVEIVHATTSMAEILAQTGSKEATLYDLTPLDFINPPQGLSLLSLFWDGFGYPFLQNTTDKRPVETFPNRKATPPRGLSALELAVGAFIGLGYTGIHVVGWNFHFPTDVELLLWRISGCIIVGMVVVYLFVLAVITFGFKQIARALYGIDANVPNDLRSAVPASAQTAVFALASVLYTTARLYIIIEAFTSLRAQPMGIYMTVEWNNFLPHF</sequence>
<feature type="transmembrane region" description="Helical" evidence="1">
    <location>
        <begin position="192"/>
        <end position="213"/>
    </location>
</feature>
<feature type="transmembrane region" description="Helical" evidence="1">
    <location>
        <begin position="301"/>
        <end position="321"/>
    </location>
</feature>
<feature type="transmembrane region" description="Helical" evidence="1">
    <location>
        <begin position="333"/>
        <end position="360"/>
    </location>
</feature>
<proteinExistence type="predicted"/>
<dbReference type="PANTHER" id="PTHR35043">
    <property type="entry name" value="TRANSCRIPTION FACTOR DOMAIN-CONTAINING PROTEIN"/>
    <property type="match status" value="1"/>
</dbReference>
<name>A0A1V8TQX9_9PEZI</name>
<keyword evidence="1" id="KW-1133">Transmembrane helix</keyword>
<keyword evidence="3" id="KW-1185">Reference proteome</keyword>
<dbReference type="Proteomes" id="UP000192596">
    <property type="component" value="Unassembled WGS sequence"/>
</dbReference>
<feature type="transmembrane region" description="Helical" evidence="1">
    <location>
        <begin position="22"/>
        <end position="42"/>
    </location>
</feature>
<evidence type="ECO:0000313" key="3">
    <source>
        <dbReference type="Proteomes" id="UP000192596"/>
    </source>
</evidence>
<feature type="transmembrane region" description="Helical" evidence="1">
    <location>
        <begin position="166"/>
        <end position="186"/>
    </location>
</feature>
<evidence type="ECO:0000313" key="2">
    <source>
        <dbReference type="EMBL" id="OQO13783.1"/>
    </source>
</evidence>
<keyword evidence="1" id="KW-0812">Transmembrane</keyword>
<gene>
    <name evidence="2" type="ORF">B0A48_02015</name>
</gene>
<dbReference type="EMBL" id="NAJO01000003">
    <property type="protein sequence ID" value="OQO13783.1"/>
    <property type="molecule type" value="Genomic_DNA"/>
</dbReference>
<dbReference type="AlphaFoldDB" id="A0A1V8TQX9"/>
<reference evidence="3" key="1">
    <citation type="submission" date="2017-03" db="EMBL/GenBank/DDBJ databases">
        <title>Genomes of endolithic fungi from Antarctica.</title>
        <authorList>
            <person name="Coleine C."/>
            <person name="Masonjones S."/>
            <person name="Stajich J.E."/>
        </authorList>
    </citation>
    <scope>NUCLEOTIDE SEQUENCE [LARGE SCALE GENOMIC DNA]</scope>
    <source>
        <strain evidence="3">CCFEE 5527</strain>
    </source>
</reference>
<protein>
    <submittedName>
        <fullName evidence="2">Uncharacterized protein</fullName>
    </submittedName>
</protein>
<organism evidence="2 3">
    <name type="scientific">Cryoendolithus antarcticus</name>
    <dbReference type="NCBI Taxonomy" id="1507870"/>
    <lineage>
        <taxon>Eukaryota</taxon>
        <taxon>Fungi</taxon>
        <taxon>Dikarya</taxon>
        <taxon>Ascomycota</taxon>
        <taxon>Pezizomycotina</taxon>
        <taxon>Dothideomycetes</taxon>
        <taxon>Dothideomycetidae</taxon>
        <taxon>Cladosporiales</taxon>
        <taxon>Cladosporiaceae</taxon>
        <taxon>Cryoendolithus</taxon>
    </lineage>
</organism>
<comment type="caution">
    <text evidence="2">The sequence shown here is derived from an EMBL/GenBank/DDBJ whole genome shotgun (WGS) entry which is preliminary data.</text>
</comment>
<keyword evidence="1" id="KW-0472">Membrane</keyword>
<evidence type="ECO:0000256" key="1">
    <source>
        <dbReference type="SAM" id="Phobius"/>
    </source>
</evidence>
<accession>A0A1V8TQX9</accession>
<dbReference type="PANTHER" id="PTHR35043:SF8">
    <property type="entry name" value="DUF4220 DOMAIN-CONTAINING PROTEIN"/>
    <property type="match status" value="1"/>
</dbReference>
<dbReference type="InParanoid" id="A0A1V8TQX9"/>